<evidence type="ECO:0000256" key="1">
    <source>
        <dbReference type="ARBA" id="ARBA00004184"/>
    </source>
</evidence>
<reference evidence="9" key="1">
    <citation type="thesis" date="2020" institute="ProQuest LLC" country="789 East Eisenhower Parkway, Ann Arbor, MI, USA">
        <title>Comparative Genomics and Chromosome Evolution.</title>
        <authorList>
            <person name="Mudd A.B."/>
        </authorList>
    </citation>
    <scope>NUCLEOTIDE SEQUENCE</scope>
    <source>
        <strain evidence="9">HN-11 Male</strain>
        <tissue evidence="9">Kidney and liver</tissue>
    </source>
</reference>
<dbReference type="PANTHER" id="PTHR12563:SF17">
    <property type="entry name" value="DIHYDROXYACETONE PHOSPHATE ACYLTRANSFERASE"/>
    <property type="match status" value="1"/>
</dbReference>
<evidence type="ECO:0000259" key="8">
    <source>
        <dbReference type="SMART" id="SM00563"/>
    </source>
</evidence>
<name>A0A8J6EFP3_ELECQ</name>
<dbReference type="CDD" id="cd07993">
    <property type="entry name" value="LPLAT_DHAPAT-like"/>
    <property type="match status" value="1"/>
</dbReference>
<dbReference type="GO" id="GO:0008611">
    <property type="term" value="P:ether lipid biosynthetic process"/>
    <property type="evidence" value="ECO:0007669"/>
    <property type="project" value="TreeGrafter"/>
</dbReference>
<evidence type="ECO:0000256" key="2">
    <source>
        <dbReference type="ARBA" id="ARBA00007937"/>
    </source>
</evidence>
<feature type="domain" description="Phospholipid/glycerol acyltransferase" evidence="8">
    <location>
        <begin position="141"/>
        <end position="270"/>
    </location>
</feature>
<dbReference type="GO" id="GO:0008654">
    <property type="term" value="P:phospholipid biosynthetic process"/>
    <property type="evidence" value="ECO:0007669"/>
    <property type="project" value="TreeGrafter"/>
</dbReference>
<organism evidence="9 10">
    <name type="scientific">Eleutherodactylus coqui</name>
    <name type="common">Puerto Rican coqui</name>
    <dbReference type="NCBI Taxonomy" id="57060"/>
    <lineage>
        <taxon>Eukaryota</taxon>
        <taxon>Metazoa</taxon>
        <taxon>Chordata</taxon>
        <taxon>Craniata</taxon>
        <taxon>Vertebrata</taxon>
        <taxon>Euteleostomi</taxon>
        <taxon>Amphibia</taxon>
        <taxon>Batrachia</taxon>
        <taxon>Anura</taxon>
        <taxon>Neobatrachia</taxon>
        <taxon>Hyloidea</taxon>
        <taxon>Eleutherodactylidae</taxon>
        <taxon>Eleutherodactylinae</taxon>
        <taxon>Eleutherodactylus</taxon>
        <taxon>Eleutherodactylus</taxon>
    </lineage>
</organism>
<protein>
    <recommendedName>
        <fullName evidence="8">Phospholipid/glycerol acyltransferase domain-containing protein</fullName>
    </recommendedName>
</protein>
<dbReference type="SMART" id="SM00563">
    <property type="entry name" value="PlsC"/>
    <property type="match status" value="1"/>
</dbReference>
<dbReference type="GO" id="GO:0012505">
    <property type="term" value="C:endomembrane system"/>
    <property type="evidence" value="ECO:0007669"/>
    <property type="project" value="UniProtKB-SubCell"/>
</dbReference>
<comment type="caution">
    <text evidence="9">The sequence shown here is derived from an EMBL/GenBank/DDBJ whole genome shotgun (WGS) entry which is preliminary data.</text>
</comment>
<dbReference type="InterPro" id="IPR045520">
    <property type="entry name" value="GPAT/DHAPAT_C"/>
</dbReference>
<evidence type="ECO:0000256" key="6">
    <source>
        <dbReference type="ARBA" id="ARBA00025707"/>
    </source>
</evidence>
<evidence type="ECO:0000256" key="4">
    <source>
        <dbReference type="ARBA" id="ARBA00023136"/>
    </source>
</evidence>
<dbReference type="PANTHER" id="PTHR12563">
    <property type="entry name" value="GLYCEROL-3-PHOSPHATE ACYLTRANSFERASE"/>
    <property type="match status" value="1"/>
</dbReference>
<dbReference type="GO" id="GO:0004366">
    <property type="term" value="F:glycerol-3-phosphate O-acyltransferase activity"/>
    <property type="evidence" value="ECO:0007669"/>
    <property type="project" value="TreeGrafter"/>
</dbReference>
<dbReference type="InterPro" id="IPR041728">
    <property type="entry name" value="GPAT/DHAPAT_LPLAT"/>
</dbReference>
<dbReference type="PIRSF" id="PIRSF000437">
    <property type="entry name" value="GPAT_DHAPAT"/>
    <property type="match status" value="1"/>
</dbReference>
<comment type="similarity">
    <text evidence="2 7">Belongs to the GPAT/DAPAT family.</text>
</comment>
<keyword evidence="5 7" id="KW-0012">Acyltransferase</keyword>
<dbReference type="GO" id="GO:0019432">
    <property type="term" value="P:triglyceride biosynthetic process"/>
    <property type="evidence" value="ECO:0007669"/>
    <property type="project" value="TreeGrafter"/>
</dbReference>
<dbReference type="SUPFAM" id="SSF69593">
    <property type="entry name" value="Glycerol-3-phosphate (1)-acyltransferase"/>
    <property type="match status" value="1"/>
</dbReference>
<dbReference type="InterPro" id="IPR002123">
    <property type="entry name" value="Plipid/glycerol_acylTrfase"/>
</dbReference>
<dbReference type="OrthoDB" id="10255570at2759"/>
<keyword evidence="4" id="KW-0472">Membrane</keyword>
<evidence type="ECO:0000313" key="10">
    <source>
        <dbReference type="Proteomes" id="UP000770717"/>
    </source>
</evidence>
<evidence type="ECO:0000256" key="7">
    <source>
        <dbReference type="PIRNR" id="PIRNR000437"/>
    </source>
</evidence>
<dbReference type="GO" id="GO:0031966">
    <property type="term" value="C:mitochondrial membrane"/>
    <property type="evidence" value="ECO:0007669"/>
    <property type="project" value="TreeGrafter"/>
</dbReference>
<accession>A0A8J6EFP3</accession>
<dbReference type="AlphaFoldDB" id="A0A8J6EFP3"/>
<keyword evidence="3 7" id="KW-0808">Transferase</keyword>
<comment type="subcellular location">
    <subcellularLocation>
        <location evidence="1">Endomembrane system</location>
        <topology evidence="1">Peripheral membrane protein</topology>
    </subcellularLocation>
</comment>
<gene>
    <name evidence="9" type="ORF">GDO78_023262</name>
</gene>
<dbReference type="InterPro" id="IPR022284">
    <property type="entry name" value="GPAT/DHAPAT"/>
</dbReference>
<dbReference type="Pfam" id="PF19277">
    <property type="entry name" value="GPAT_C"/>
    <property type="match status" value="1"/>
</dbReference>
<comment type="pathway">
    <text evidence="6">Phospholipid metabolism.</text>
</comment>
<dbReference type="GO" id="GO:0016287">
    <property type="term" value="F:glycerone-phosphate O-acyltransferase activity"/>
    <property type="evidence" value="ECO:0007669"/>
    <property type="project" value="TreeGrafter"/>
</dbReference>
<dbReference type="EMBL" id="WNTK01000991">
    <property type="protein sequence ID" value="KAG9468206.1"/>
    <property type="molecule type" value="Genomic_DNA"/>
</dbReference>
<dbReference type="Proteomes" id="UP000770717">
    <property type="component" value="Unassembled WGS sequence"/>
</dbReference>
<evidence type="ECO:0000256" key="5">
    <source>
        <dbReference type="ARBA" id="ARBA00023315"/>
    </source>
</evidence>
<keyword evidence="10" id="KW-1185">Reference proteome</keyword>
<evidence type="ECO:0000313" key="9">
    <source>
        <dbReference type="EMBL" id="KAG9468206.1"/>
    </source>
</evidence>
<evidence type="ECO:0000256" key="3">
    <source>
        <dbReference type="ARBA" id="ARBA00022679"/>
    </source>
</evidence>
<sequence length="663" mass="75717">MAGPEFCLQKEIKGNTREVFEDILEERRTSSDLRYALKSFTPVVYKTLTPCKQSAIKSMVLDSPNLQHIILKMSVESGEPLNLLQKQAAQIFDEMNHNLKLGAIRLFALSLSKFFKRLYKKVFVNLEGIQKLAKAIQEHPVVLLPSHRSYIDFLLISYIMYTYDLAIPIIAAGEDLSRMKFVGPFLRMSGAFFIRRTFHEDKLYWTVFSEYVKTMLRNGYAPLEFFIEGQRSRTGKTIQPRLGFLNVVTEPFLRGEVYDTYLVPISISYEKTLEESFHVQELLGAQKSKESTSGLIKARKLLIGNFGNIHVYIAQPISLRSMASGRINRSQYNLAQRNSLQRPPEDIQTFISDLAYKVELHQIANMVLSPGDLIAGILLQNLPRLNYNLLVEKIYMLRKLTEDFGGCIDWPDNKSIHEVVQYSVSLHSNFMAIVDDHIVLLEHNVTKVLTEELITKQALTFLTGASYRNKMVNVFVRPALVVLACKTAQSFQKDEIRRSFCFMRNLFSREFILCHDKEEQDFEEGCHLLAKFNVISETPDEIFINENNSVAQFLFGMLYSVSEGYQLACAYLKQNIVDSFTDKQYIAGVRQYVFKQILTGATKCYDALSSDLLKNSLASFAQLGIVKSKKTYNGTFFSPDVEAVIHATATLEVPSRKFPASRL</sequence>
<proteinExistence type="inferred from homology"/>
<dbReference type="GO" id="GO:0005778">
    <property type="term" value="C:peroxisomal membrane"/>
    <property type="evidence" value="ECO:0007669"/>
    <property type="project" value="TreeGrafter"/>
</dbReference>
<dbReference type="Pfam" id="PF01553">
    <property type="entry name" value="Acyltransferase"/>
    <property type="match status" value="1"/>
</dbReference>
<dbReference type="GO" id="GO:0006631">
    <property type="term" value="P:fatty acid metabolic process"/>
    <property type="evidence" value="ECO:0007669"/>
    <property type="project" value="TreeGrafter"/>
</dbReference>